<organism evidence="1 2">
    <name type="scientific">Allochromatium humboldtianum</name>
    <dbReference type="NCBI Taxonomy" id="504901"/>
    <lineage>
        <taxon>Bacteria</taxon>
        <taxon>Pseudomonadati</taxon>
        <taxon>Pseudomonadota</taxon>
        <taxon>Gammaproteobacteria</taxon>
        <taxon>Chromatiales</taxon>
        <taxon>Chromatiaceae</taxon>
        <taxon>Allochromatium</taxon>
    </lineage>
</organism>
<name>A0A850RDD0_9GAMM</name>
<dbReference type="Gene3D" id="3.30.2020.40">
    <property type="entry name" value="Uncharacterised protein PF10387, DUF2442"/>
    <property type="match status" value="1"/>
</dbReference>
<dbReference type="EMBL" id="JABZEO010000008">
    <property type="protein sequence ID" value="NVZ10246.1"/>
    <property type="molecule type" value="Genomic_DNA"/>
</dbReference>
<dbReference type="InterPro" id="IPR018841">
    <property type="entry name" value="DUF2442"/>
</dbReference>
<dbReference type="RefSeq" id="WP_176976987.1">
    <property type="nucleotide sequence ID" value="NZ_JABZEO010000008.1"/>
</dbReference>
<sequence>MNGTLKGKAVHFDDRHLHVELEDGRVISTPMDWYPELQAATLKQLSQYEFICRKTGIEWEDLDYQLSIESMLGYRVSREAA</sequence>
<evidence type="ECO:0000313" key="1">
    <source>
        <dbReference type="EMBL" id="NVZ10246.1"/>
    </source>
</evidence>
<proteinExistence type="predicted"/>
<reference evidence="1 2" key="1">
    <citation type="submission" date="2020-06" db="EMBL/GenBank/DDBJ databases">
        <title>Whole-genome sequence of Allochromatium humboldtianum DSM 21881, type strain.</title>
        <authorList>
            <person name="Kyndt J.A."/>
            <person name="Meyer T.E."/>
        </authorList>
    </citation>
    <scope>NUCLEOTIDE SEQUENCE [LARGE SCALE GENOMIC DNA]</scope>
    <source>
        <strain evidence="1 2">DSM 21881</strain>
    </source>
</reference>
<protein>
    <submittedName>
        <fullName evidence="1">DUF2442 domain-containing protein</fullName>
    </submittedName>
</protein>
<dbReference type="Pfam" id="PF10387">
    <property type="entry name" value="DUF2442"/>
    <property type="match status" value="1"/>
</dbReference>
<accession>A0A850RDD0</accession>
<comment type="caution">
    <text evidence="1">The sequence shown here is derived from an EMBL/GenBank/DDBJ whole genome shotgun (WGS) entry which is preliminary data.</text>
</comment>
<dbReference type="AlphaFoldDB" id="A0A850RDD0"/>
<gene>
    <name evidence="1" type="ORF">HW932_13340</name>
</gene>
<dbReference type="Proteomes" id="UP000592294">
    <property type="component" value="Unassembled WGS sequence"/>
</dbReference>
<keyword evidence="2" id="KW-1185">Reference proteome</keyword>
<evidence type="ECO:0000313" key="2">
    <source>
        <dbReference type="Proteomes" id="UP000592294"/>
    </source>
</evidence>